<sequence>MTEPSEPPNLNEQVDFIEFIRSTMKSTEKSPSKGQPTVNNKNHTVKGKPNVSLKQSLNKTSTQLPSQKVPCQSDSRKWQTTIFHSLDVEESFINPITVCSISEDLLQMPSLERVSIPNEINIQSQTRTVLIYSLPSSISHQFMAFTVFIVTRQFNFQYLMSDIPGPRIISYISDILYHFYYVSIVIEDFKPFYGLI</sequence>
<dbReference type="Proteomes" id="UP000274756">
    <property type="component" value="Unassembled WGS sequence"/>
</dbReference>
<protein>
    <submittedName>
        <fullName evidence="5">Retrotransposon gag protein</fullName>
    </submittedName>
</protein>
<dbReference type="WBParaSite" id="DME_0001034201-mRNA-1">
    <property type="protein sequence ID" value="DME_0001034201-mRNA-1"/>
    <property type="gene ID" value="DME_0001034201"/>
</dbReference>
<dbReference type="AlphaFoldDB" id="A0A0N4UQP5"/>
<reference evidence="2 4" key="2">
    <citation type="submission" date="2018-11" db="EMBL/GenBank/DDBJ databases">
        <authorList>
            <consortium name="Pathogen Informatics"/>
        </authorList>
    </citation>
    <scope>NUCLEOTIDE SEQUENCE [LARGE SCALE GENOMIC DNA]</scope>
</reference>
<evidence type="ECO:0000256" key="1">
    <source>
        <dbReference type="SAM" id="MobiDB-lite"/>
    </source>
</evidence>
<evidence type="ECO:0000313" key="2">
    <source>
        <dbReference type="EMBL" id="VDN53856.1"/>
    </source>
</evidence>
<evidence type="ECO:0000313" key="3">
    <source>
        <dbReference type="Proteomes" id="UP000038040"/>
    </source>
</evidence>
<keyword evidence="4" id="KW-1185">Reference proteome</keyword>
<gene>
    <name evidence="2" type="ORF">DME_LOCUS3829</name>
</gene>
<proteinExistence type="predicted"/>
<name>A0A0N4UQP5_DRAME</name>
<dbReference type="Proteomes" id="UP000038040">
    <property type="component" value="Unplaced"/>
</dbReference>
<dbReference type="EMBL" id="UYYG01000195">
    <property type="protein sequence ID" value="VDN53856.1"/>
    <property type="molecule type" value="Genomic_DNA"/>
</dbReference>
<feature type="compositionally biased region" description="Polar residues" evidence="1">
    <location>
        <begin position="32"/>
        <end position="42"/>
    </location>
</feature>
<evidence type="ECO:0000313" key="4">
    <source>
        <dbReference type="Proteomes" id="UP000274756"/>
    </source>
</evidence>
<accession>A0A0N4UQP5</accession>
<organism evidence="3 5">
    <name type="scientific">Dracunculus medinensis</name>
    <name type="common">Guinea worm</name>
    <dbReference type="NCBI Taxonomy" id="318479"/>
    <lineage>
        <taxon>Eukaryota</taxon>
        <taxon>Metazoa</taxon>
        <taxon>Ecdysozoa</taxon>
        <taxon>Nematoda</taxon>
        <taxon>Chromadorea</taxon>
        <taxon>Rhabditida</taxon>
        <taxon>Spirurina</taxon>
        <taxon>Dracunculoidea</taxon>
        <taxon>Dracunculidae</taxon>
        <taxon>Dracunculus</taxon>
    </lineage>
</organism>
<feature type="region of interest" description="Disordered" evidence="1">
    <location>
        <begin position="23"/>
        <end position="51"/>
    </location>
</feature>
<reference evidence="5" key="1">
    <citation type="submission" date="2017-02" db="UniProtKB">
        <authorList>
            <consortium name="WormBaseParasite"/>
        </authorList>
    </citation>
    <scope>IDENTIFICATION</scope>
</reference>
<evidence type="ECO:0000313" key="5">
    <source>
        <dbReference type="WBParaSite" id="DME_0001034201-mRNA-1"/>
    </source>
</evidence>